<feature type="compositionally biased region" description="Low complexity" evidence="4">
    <location>
        <begin position="128"/>
        <end position="146"/>
    </location>
</feature>
<evidence type="ECO:0000256" key="4">
    <source>
        <dbReference type="SAM" id="MobiDB-lite"/>
    </source>
</evidence>
<dbReference type="OrthoDB" id="10034042at2759"/>
<keyword evidence="2" id="KW-0547">Nucleotide-binding</keyword>
<dbReference type="GO" id="GO:0005770">
    <property type="term" value="C:late endosome"/>
    <property type="evidence" value="ECO:0007669"/>
    <property type="project" value="TreeGrafter"/>
</dbReference>
<evidence type="ECO:0000313" key="6">
    <source>
        <dbReference type="Proteomes" id="UP000076078"/>
    </source>
</evidence>
<feature type="compositionally biased region" description="Polar residues" evidence="4">
    <location>
        <begin position="88"/>
        <end position="105"/>
    </location>
</feature>
<dbReference type="InterPro" id="IPR027417">
    <property type="entry name" value="P-loop_NTPase"/>
</dbReference>
<name>A0A151ZBK3_TIELA</name>
<feature type="region of interest" description="Disordered" evidence="4">
    <location>
        <begin position="378"/>
        <end position="401"/>
    </location>
</feature>
<dbReference type="SMART" id="SM00368">
    <property type="entry name" value="LRR_RI"/>
    <property type="match status" value="2"/>
</dbReference>
<dbReference type="Gene3D" id="3.40.50.300">
    <property type="entry name" value="P-loop containing nucleotide triphosphate hydrolases"/>
    <property type="match status" value="1"/>
</dbReference>
<sequence length="854" mass="94448">MGNEESKSINKIIKNHDNWLGLDGQQQQQQQLEQKELIKQSITPPLLIETGVSRNNTYNNSSSNISKYSFTSTPSTSLTSNLGTTPNDNDNLNVPSTTTINATNPTPKPIINNLNNNSNGNGSGGSSSNGSNNSSNNSPSNSNQNSRDYTNISISNNTKDNESLVTDGGAILKTLKLIDKNRFLSTVKCSILGISGVGKTSFMRRFAFGEFLKDETTTIGGTRSSHTIHYTSISLNLEIWDIGGHDRLNGLLPYYIQGSNCILVMFDVTSAPSFRKAFSILGKTKPYVPAGTIFLLVANKVDSPAKQREVTVEQISKACQESEIPNVSWCEISARTGFNIHEPFQMISRSIMTMINALKSNQRLEKLNQSLTGYNNLLGSPSSTSSPQATTINNSNQNSPTLASVKTLNQQNQSNNSNNNYNTISNLQLVQQQQQQLASTANGSLPSLCEFDDPEDVETTNGVLPNISVPDIAQIRNNIYTCIERSYKPLPQPVLLKLETSKIIIEPTSNSSLFKLLTKKTFYFTNSSSSSSGNGKDQEKSDKEGSGETYCIIIDRLHPKRIELKKRGGDKSEVVMLCDYRDHLVKAFISLCPHSVPILEGTKSSERQDFIYTFKEYLKYFLLNNSSNTNIQLEQKLESQILRSGAGVQFNSLELSGVLRDEKLIMALSNSLLWNASVTHLDLSYNQLHQLDSRVFSELLVSINQSPSITSLDLTGNQLSSKQKPFLIEFIQSMKLKTLLLNGNSLQSSANLIIQSISQNSSNLLHLGFTNNQLNNDQALSISQMVQTNHTIQSIDLSTNKIDEKGALLLLKSLESKLNHQRYNYSITNLQLTDNNQISEKTILEINKLLIKSN</sequence>
<evidence type="ECO:0000313" key="5">
    <source>
        <dbReference type="EMBL" id="KYQ91318.1"/>
    </source>
</evidence>
<evidence type="ECO:0000256" key="1">
    <source>
        <dbReference type="ARBA" id="ARBA00006270"/>
    </source>
</evidence>
<dbReference type="GO" id="GO:0003924">
    <property type="term" value="F:GTPase activity"/>
    <property type="evidence" value="ECO:0007669"/>
    <property type="project" value="InterPro"/>
</dbReference>
<dbReference type="SMART" id="SM00175">
    <property type="entry name" value="RAB"/>
    <property type="match status" value="1"/>
</dbReference>
<reference evidence="5 6" key="1">
    <citation type="submission" date="2015-12" db="EMBL/GenBank/DDBJ databases">
        <title>Dictyostelia acquired genes for synthesis and detection of signals that induce cell-type specialization by lateral gene transfer from prokaryotes.</title>
        <authorList>
            <person name="Gloeckner G."/>
            <person name="Schaap P."/>
        </authorList>
    </citation>
    <scope>NUCLEOTIDE SEQUENCE [LARGE SCALE GENOMIC DNA]</scope>
    <source>
        <strain evidence="5 6">TK</strain>
    </source>
</reference>
<dbReference type="STRING" id="361077.A0A151ZBK3"/>
<dbReference type="InterPro" id="IPR001806">
    <property type="entry name" value="Small_GTPase"/>
</dbReference>
<dbReference type="PANTHER" id="PTHR47981:SF16">
    <property type="entry name" value="ADP-RIBOSYLATION FACTOR-RELATED"/>
    <property type="match status" value="1"/>
</dbReference>
<dbReference type="GO" id="GO:0090385">
    <property type="term" value="P:phagosome-lysosome fusion"/>
    <property type="evidence" value="ECO:0007669"/>
    <property type="project" value="TreeGrafter"/>
</dbReference>
<keyword evidence="6" id="KW-1185">Reference proteome</keyword>
<feature type="compositionally biased region" description="Polar residues" evidence="4">
    <location>
        <begin position="388"/>
        <end position="401"/>
    </location>
</feature>
<dbReference type="InterPro" id="IPR005225">
    <property type="entry name" value="Small_GTP-bd"/>
</dbReference>
<dbReference type="GO" id="GO:0005764">
    <property type="term" value="C:lysosome"/>
    <property type="evidence" value="ECO:0007669"/>
    <property type="project" value="TreeGrafter"/>
</dbReference>
<dbReference type="SMART" id="SM00173">
    <property type="entry name" value="RAS"/>
    <property type="match status" value="1"/>
</dbReference>
<dbReference type="SMART" id="SM00174">
    <property type="entry name" value="RHO"/>
    <property type="match status" value="1"/>
</dbReference>
<dbReference type="CDD" id="cd00154">
    <property type="entry name" value="Rab"/>
    <property type="match status" value="1"/>
</dbReference>
<feature type="compositionally biased region" description="Low complexity" evidence="4">
    <location>
        <begin position="53"/>
        <end position="87"/>
    </location>
</feature>
<comment type="similarity">
    <text evidence="1">Belongs to the small GTPase superfamily. Rab family.</text>
</comment>
<feature type="region of interest" description="Disordered" evidence="4">
    <location>
        <begin position="53"/>
        <end position="160"/>
    </location>
</feature>
<evidence type="ECO:0000256" key="3">
    <source>
        <dbReference type="ARBA" id="ARBA00023134"/>
    </source>
</evidence>
<dbReference type="GO" id="GO:0045335">
    <property type="term" value="C:phagocytic vesicle"/>
    <property type="evidence" value="ECO:0007669"/>
    <property type="project" value="TreeGrafter"/>
</dbReference>
<gene>
    <name evidence="5" type="ORF">DLAC_08264</name>
</gene>
<feature type="compositionally biased region" description="Polar residues" evidence="4">
    <location>
        <begin position="147"/>
        <end position="158"/>
    </location>
</feature>
<dbReference type="Gene3D" id="3.80.10.10">
    <property type="entry name" value="Ribonuclease Inhibitor"/>
    <property type="match status" value="2"/>
</dbReference>
<dbReference type="PRINTS" id="PR00449">
    <property type="entry name" value="RASTRNSFRMNG"/>
</dbReference>
<comment type="caution">
    <text evidence="5">The sequence shown here is derived from an EMBL/GenBank/DDBJ whole genome shotgun (WGS) entry which is preliminary data.</text>
</comment>
<dbReference type="PROSITE" id="PS51419">
    <property type="entry name" value="RAB"/>
    <property type="match status" value="1"/>
</dbReference>
<proteinExistence type="inferred from homology"/>
<dbReference type="InParanoid" id="A0A151ZBK3"/>
<dbReference type="FunCoup" id="A0A151ZBK3">
    <property type="interactions" value="347"/>
</dbReference>
<dbReference type="InterPro" id="IPR032675">
    <property type="entry name" value="LRR_dom_sf"/>
</dbReference>
<dbReference type="SUPFAM" id="SSF52540">
    <property type="entry name" value="P-loop containing nucleoside triphosphate hydrolases"/>
    <property type="match status" value="1"/>
</dbReference>
<dbReference type="Pfam" id="PF00071">
    <property type="entry name" value="Ras"/>
    <property type="match status" value="1"/>
</dbReference>
<organism evidence="5 6">
    <name type="scientific">Tieghemostelium lacteum</name>
    <name type="common">Slime mold</name>
    <name type="synonym">Dictyostelium lacteum</name>
    <dbReference type="NCBI Taxonomy" id="361077"/>
    <lineage>
        <taxon>Eukaryota</taxon>
        <taxon>Amoebozoa</taxon>
        <taxon>Evosea</taxon>
        <taxon>Eumycetozoa</taxon>
        <taxon>Dictyostelia</taxon>
        <taxon>Dictyosteliales</taxon>
        <taxon>Raperosteliaceae</taxon>
        <taxon>Tieghemostelium</taxon>
    </lineage>
</organism>
<evidence type="ECO:0000256" key="2">
    <source>
        <dbReference type="ARBA" id="ARBA00022741"/>
    </source>
</evidence>
<accession>A0A151ZBK3</accession>
<keyword evidence="3" id="KW-0342">GTP-binding</keyword>
<dbReference type="GO" id="GO:0005525">
    <property type="term" value="F:GTP binding"/>
    <property type="evidence" value="ECO:0007669"/>
    <property type="project" value="UniProtKB-KW"/>
</dbReference>
<dbReference type="PANTHER" id="PTHR47981">
    <property type="entry name" value="RAB FAMILY"/>
    <property type="match status" value="1"/>
</dbReference>
<dbReference type="OMA" id="NISWCEI"/>
<dbReference type="NCBIfam" id="TIGR00231">
    <property type="entry name" value="small_GTP"/>
    <property type="match status" value="1"/>
</dbReference>
<dbReference type="Proteomes" id="UP000076078">
    <property type="component" value="Unassembled WGS sequence"/>
</dbReference>
<dbReference type="AlphaFoldDB" id="A0A151ZBK3"/>
<dbReference type="EMBL" id="LODT01000035">
    <property type="protein sequence ID" value="KYQ91318.1"/>
    <property type="molecule type" value="Genomic_DNA"/>
</dbReference>
<dbReference type="SMART" id="SM00176">
    <property type="entry name" value="RAN"/>
    <property type="match status" value="1"/>
</dbReference>
<dbReference type="SUPFAM" id="SSF52047">
    <property type="entry name" value="RNI-like"/>
    <property type="match status" value="1"/>
</dbReference>
<protein>
    <submittedName>
        <fullName evidence="5">ADP-ribosylation factor-related protein</fullName>
    </submittedName>
</protein>